<evidence type="ECO:0008006" key="3">
    <source>
        <dbReference type="Google" id="ProtNLM"/>
    </source>
</evidence>
<dbReference type="Pfam" id="PF13651">
    <property type="entry name" value="EcoRI_methylase"/>
    <property type="match status" value="1"/>
</dbReference>
<dbReference type="PROSITE" id="PS00092">
    <property type="entry name" value="N6_MTASE"/>
    <property type="match status" value="1"/>
</dbReference>
<evidence type="ECO:0000313" key="1">
    <source>
        <dbReference type="EMBL" id="RAK47825.1"/>
    </source>
</evidence>
<dbReference type="Proteomes" id="UP000249579">
    <property type="component" value="Plasmid pZKMB1"/>
</dbReference>
<comment type="caution">
    <text evidence="1">The sequence shown here is derived from an EMBL/GenBank/DDBJ whole genome shotgun (WGS) entry which is preliminary data.</text>
</comment>
<protein>
    <recommendedName>
        <fullName evidence="3">Modification methylase</fullName>
    </recommendedName>
</protein>
<name>A0A327ZZY4_9STAP</name>
<dbReference type="OrthoDB" id="9801679at2"/>
<reference evidence="1 2" key="1">
    <citation type="journal article" date="2018" name="Front. Microbiol.">
        <title>Description and Comparative Genomics of Macrococcus caseolyticus subsp. hominis subsp. nov., Macrococcus goetzii sp. nov., Macrococcus epidermidis sp. nov., and Macrococcus bohemicus sp. nov., Novel Macrococci From Human Clinical Material With Virulence Potential and Suspected Uptake of Foreign DNA by Natural Transformation.</title>
        <authorList>
            <person name="Maslanova I."/>
            <person name="Wertheimer Z."/>
            <person name="Sedlacek I."/>
            <person name="Svec P."/>
            <person name="Indrakova A."/>
            <person name="Kovarovic V."/>
            <person name="Schumann P."/>
            <person name="Sproer C."/>
            <person name="Kralova S."/>
            <person name="Sedo O."/>
            <person name="Kristofova L."/>
            <person name="Vrbovska V."/>
            <person name="Fuzik T."/>
            <person name="Petras P."/>
            <person name="Zdrahal Z."/>
            <person name="Ruzickova V."/>
            <person name="Doskar J."/>
            <person name="Pantucek R."/>
        </authorList>
    </citation>
    <scope>NUCLEOTIDE SEQUENCE [LARGE SCALE GENOMIC DNA]</scope>
    <source>
        <strain evidence="1 2">03/115</strain>
        <plasmid evidence="1">pZKMB1</plasmid>
    </source>
</reference>
<dbReference type="InterPro" id="IPR025247">
    <property type="entry name" value="EcoRI-like_methylase"/>
</dbReference>
<geneLocation type="plasmid" evidence="2">
    <name>pzkmb1</name>
</geneLocation>
<evidence type="ECO:0000313" key="2">
    <source>
        <dbReference type="Proteomes" id="UP000249579"/>
    </source>
</evidence>
<dbReference type="GO" id="GO:0008168">
    <property type="term" value="F:methyltransferase activity"/>
    <property type="evidence" value="ECO:0007669"/>
    <property type="project" value="InterPro"/>
</dbReference>
<dbReference type="GO" id="GO:0003676">
    <property type="term" value="F:nucleic acid binding"/>
    <property type="evidence" value="ECO:0007669"/>
    <property type="project" value="InterPro"/>
</dbReference>
<organism evidence="1 2">
    <name type="scientific">Macrococcoides bohemicum</name>
    <dbReference type="NCBI Taxonomy" id="1903056"/>
    <lineage>
        <taxon>Bacteria</taxon>
        <taxon>Bacillati</taxon>
        <taxon>Bacillota</taxon>
        <taxon>Bacilli</taxon>
        <taxon>Bacillales</taxon>
        <taxon>Staphylococcaceae</taxon>
        <taxon>Macrococcoides</taxon>
    </lineage>
</organism>
<gene>
    <name evidence="1" type="ORF">BHX94_12140</name>
</gene>
<dbReference type="AlphaFoldDB" id="A0A327ZZY4"/>
<sequence length="156" mass="18445">MARNEKMYLAKAAKKDEFYTQISDIENEFKNYEKHFKDKHIFCNCDDPEYSNFWRYFALNFKRLGLKQLTSTHYEYSNDINAYRMDMYSVVPEEAKNKKTFMTLEESGIELPLGYITPLDGDGDFRSDESIEILKQCDIVATNPPFHYLESTSHNL</sequence>
<dbReference type="GO" id="GO:0032259">
    <property type="term" value="P:methylation"/>
    <property type="evidence" value="ECO:0007669"/>
    <property type="project" value="InterPro"/>
</dbReference>
<dbReference type="InterPro" id="IPR002052">
    <property type="entry name" value="DNA_methylase_N6_adenine_CS"/>
</dbReference>
<keyword evidence="1" id="KW-0614">Plasmid</keyword>
<dbReference type="EMBL" id="PZJG01000030">
    <property type="protein sequence ID" value="RAK47825.1"/>
    <property type="molecule type" value="Genomic_DNA"/>
</dbReference>
<accession>A0A327ZZY4</accession>
<proteinExistence type="predicted"/>